<keyword evidence="4" id="KW-1185">Reference proteome</keyword>
<feature type="transmembrane region" description="Helical" evidence="2">
    <location>
        <begin position="84"/>
        <end position="104"/>
    </location>
</feature>
<gene>
    <name evidence="3" type="ORF">QBC34DRAFT_493807</name>
</gene>
<proteinExistence type="predicted"/>
<feature type="region of interest" description="Disordered" evidence="1">
    <location>
        <begin position="29"/>
        <end position="51"/>
    </location>
</feature>
<keyword evidence="2" id="KW-0472">Membrane</keyword>
<evidence type="ECO:0000313" key="4">
    <source>
        <dbReference type="Proteomes" id="UP001321760"/>
    </source>
</evidence>
<evidence type="ECO:0000256" key="2">
    <source>
        <dbReference type="SAM" id="Phobius"/>
    </source>
</evidence>
<dbReference type="EMBL" id="MU865932">
    <property type="protein sequence ID" value="KAK4450561.1"/>
    <property type="molecule type" value="Genomic_DNA"/>
</dbReference>
<dbReference type="AlphaFoldDB" id="A0AAV9GVG7"/>
<organism evidence="3 4">
    <name type="scientific">Podospora aff. communis PSN243</name>
    <dbReference type="NCBI Taxonomy" id="3040156"/>
    <lineage>
        <taxon>Eukaryota</taxon>
        <taxon>Fungi</taxon>
        <taxon>Dikarya</taxon>
        <taxon>Ascomycota</taxon>
        <taxon>Pezizomycotina</taxon>
        <taxon>Sordariomycetes</taxon>
        <taxon>Sordariomycetidae</taxon>
        <taxon>Sordariales</taxon>
        <taxon>Podosporaceae</taxon>
        <taxon>Podospora</taxon>
    </lineage>
</organism>
<comment type="caution">
    <text evidence="3">The sequence shown here is derived from an EMBL/GenBank/DDBJ whole genome shotgun (WGS) entry which is preliminary data.</text>
</comment>
<evidence type="ECO:0000313" key="3">
    <source>
        <dbReference type="EMBL" id="KAK4450561.1"/>
    </source>
</evidence>
<sequence length="154" mass="16675">MAPIPTLLNFAIVGTCGYSLYHSLQSIPPPPKPETKAEKAAKGSENAEDHPLETGYTIGAGVAMTLISLFAALHRLIFPPPQSVYGIVWLAALCIGEFATSSYLRSFWGDEKVVPLMDKYNEPISHGMEVMRICDDLALLWGAAAALVYFGFGQ</sequence>
<keyword evidence="2" id="KW-0812">Transmembrane</keyword>
<evidence type="ECO:0000256" key="1">
    <source>
        <dbReference type="SAM" id="MobiDB-lite"/>
    </source>
</evidence>
<reference evidence="3" key="2">
    <citation type="submission" date="2023-05" db="EMBL/GenBank/DDBJ databases">
        <authorList>
            <consortium name="Lawrence Berkeley National Laboratory"/>
            <person name="Steindorff A."/>
            <person name="Hensen N."/>
            <person name="Bonometti L."/>
            <person name="Westerberg I."/>
            <person name="Brannstrom I.O."/>
            <person name="Guillou S."/>
            <person name="Cros-Aarteil S."/>
            <person name="Calhoun S."/>
            <person name="Haridas S."/>
            <person name="Kuo A."/>
            <person name="Mondo S."/>
            <person name="Pangilinan J."/>
            <person name="Riley R."/>
            <person name="Labutti K."/>
            <person name="Andreopoulos B."/>
            <person name="Lipzen A."/>
            <person name="Chen C."/>
            <person name="Yanf M."/>
            <person name="Daum C."/>
            <person name="Ng V."/>
            <person name="Clum A."/>
            <person name="Ohm R."/>
            <person name="Martin F."/>
            <person name="Silar P."/>
            <person name="Natvig D."/>
            <person name="Lalanne C."/>
            <person name="Gautier V."/>
            <person name="Ament-Velasquez S.L."/>
            <person name="Kruys A."/>
            <person name="Hutchinson M.I."/>
            <person name="Powell A.J."/>
            <person name="Barry K."/>
            <person name="Miller A.N."/>
            <person name="Grigoriev I.V."/>
            <person name="Debuchy R."/>
            <person name="Gladieux P."/>
            <person name="Thoren M.H."/>
            <person name="Johannesson H."/>
        </authorList>
    </citation>
    <scope>NUCLEOTIDE SEQUENCE</scope>
    <source>
        <strain evidence="3">PSN243</strain>
    </source>
</reference>
<feature type="transmembrane region" description="Helical" evidence="2">
    <location>
        <begin position="130"/>
        <end position="152"/>
    </location>
</feature>
<name>A0AAV9GVG7_9PEZI</name>
<accession>A0AAV9GVG7</accession>
<protein>
    <submittedName>
        <fullName evidence="3">Uncharacterized protein</fullName>
    </submittedName>
</protein>
<reference evidence="3" key="1">
    <citation type="journal article" date="2023" name="Mol. Phylogenet. Evol.">
        <title>Genome-scale phylogeny and comparative genomics of the fungal order Sordariales.</title>
        <authorList>
            <person name="Hensen N."/>
            <person name="Bonometti L."/>
            <person name="Westerberg I."/>
            <person name="Brannstrom I.O."/>
            <person name="Guillou S."/>
            <person name="Cros-Aarteil S."/>
            <person name="Calhoun S."/>
            <person name="Haridas S."/>
            <person name="Kuo A."/>
            <person name="Mondo S."/>
            <person name="Pangilinan J."/>
            <person name="Riley R."/>
            <person name="LaButti K."/>
            <person name="Andreopoulos B."/>
            <person name="Lipzen A."/>
            <person name="Chen C."/>
            <person name="Yan M."/>
            <person name="Daum C."/>
            <person name="Ng V."/>
            <person name="Clum A."/>
            <person name="Steindorff A."/>
            <person name="Ohm R.A."/>
            <person name="Martin F."/>
            <person name="Silar P."/>
            <person name="Natvig D.O."/>
            <person name="Lalanne C."/>
            <person name="Gautier V."/>
            <person name="Ament-Velasquez S.L."/>
            <person name="Kruys A."/>
            <person name="Hutchinson M.I."/>
            <person name="Powell A.J."/>
            <person name="Barry K."/>
            <person name="Miller A.N."/>
            <person name="Grigoriev I.V."/>
            <person name="Debuchy R."/>
            <person name="Gladieux P."/>
            <person name="Hiltunen Thoren M."/>
            <person name="Johannesson H."/>
        </authorList>
    </citation>
    <scope>NUCLEOTIDE SEQUENCE</scope>
    <source>
        <strain evidence="3">PSN243</strain>
    </source>
</reference>
<keyword evidence="2" id="KW-1133">Transmembrane helix</keyword>
<feature type="compositionally biased region" description="Basic and acidic residues" evidence="1">
    <location>
        <begin position="33"/>
        <end position="51"/>
    </location>
</feature>
<feature type="transmembrane region" description="Helical" evidence="2">
    <location>
        <begin position="56"/>
        <end position="77"/>
    </location>
</feature>
<dbReference type="Proteomes" id="UP001321760">
    <property type="component" value="Unassembled WGS sequence"/>
</dbReference>